<dbReference type="AlphaFoldDB" id="A0A7Y9JYF3"/>
<feature type="transmembrane region" description="Helical" evidence="1">
    <location>
        <begin position="52"/>
        <end position="76"/>
    </location>
</feature>
<feature type="transmembrane region" description="Helical" evidence="1">
    <location>
        <begin position="20"/>
        <end position="40"/>
    </location>
</feature>
<gene>
    <name evidence="3" type="ORF">BKA21_003317</name>
    <name evidence="2" type="ORF">Col01nite_21860</name>
</gene>
<keyword evidence="1" id="KW-0472">Membrane</keyword>
<organism evidence="3 4">
    <name type="scientific">Cellulomonas oligotrophica</name>
    <dbReference type="NCBI Taxonomy" id="931536"/>
    <lineage>
        <taxon>Bacteria</taxon>
        <taxon>Bacillati</taxon>
        <taxon>Actinomycetota</taxon>
        <taxon>Actinomycetes</taxon>
        <taxon>Micrococcales</taxon>
        <taxon>Cellulomonadaceae</taxon>
        <taxon>Cellulomonas</taxon>
    </lineage>
</organism>
<accession>A0A7Y9JYF3</accession>
<reference evidence="2 5" key="2">
    <citation type="submission" date="2021-01" db="EMBL/GenBank/DDBJ databases">
        <title>Whole genome shotgun sequence of Cellulomonas oligotrophica NBRC 109435.</title>
        <authorList>
            <person name="Komaki H."/>
            <person name="Tamura T."/>
        </authorList>
    </citation>
    <scope>NUCLEOTIDE SEQUENCE [LARGE SCALE GENOMIC DNA]</scope>
    <source>
        <strain evidence="2 5">NBRC 109435</strain>
    </source>
</reference>
<keyword evidence="1" id="KW-0812">Transmembrane</keyword>
<dbReference type="EMBL" id="JACCBK010000001">
    <property type="protein sequence ID" value="NYD87768.1"/>
    <property type="molecule type" value="Genomic_DNA"/>
</dbReference>
<keyword evidence="5" id="KW-1185">Reference proteome</keyword>
<reference evidence="3 4" key="1">
    <citation type="submission" date="2020-07" db="EMBL/GenBank/DDBJ databases">
        <title>Sequencing the genomes of 1000 actinobacteria strains.</title>
        <authorList>
            <person name="Klenk H.-P."/>
        </authorList>
    </citation>
    <scope>NUCLEOTIDE SEQUENCE [LARGE SCALE GENOMIC DNA]</scope>
    <source>
        <strain evidence="3 4">DSM 24482</strain>
    </source>
</reference>
<dbReference type="RefSeq" id="WP_179625394.1">
    <property type="nucleotide sequence ID" value="NZ_BAABFI010000010.1"/>
</dbReference>
<comment type="caution">
    <text evidence="3">The sequence shown here is derived from an EMBL/GenBank/DDBJ whole genome shotgun (WGS) entry which is preliminary data.</text>
</comment>
<evidence type="ECO:0000256" key="1">
    <source>
        <dbReference type="SAM" id="Phobius"/>
    </source>
</evidence>
<evidence type="ECO:0000313" key="5">
    <source>
        <dbReference type="Proteomes" id="UP000618382"/>
    </source>
</evidence>
<protein>
    <submittedName>
        <fullName evidence="3">Uncharacterized protein</fullName>
    </submittedName>
</protein>
<dbReference type="Proteomes" id="UP000577956">
    <property type="component" value="Unassembled WGS sequence"/>
</dbReference>
<evidence type="ECO:0000313" key="3">
    <source>
        <dbReference type="EMBL" id="NYD87768.1"/>
    </source>
</evidence>
<dbReference type="Proteomes" id="UP000618382">
    <property type="component" value="Unassembled WGS sequence"/>
</dbReference>
<proteinExistence type="predicted"/>
<dbReference type="EMBL" id="BONN01000005">
    <property type="protein sequence ID" value="GIG33027.1"/>
    <property type="molecule type" value="Genomic_DNA"/>
</dbReference>
<evidence type="ECO:0000313" key="4">
    <source>
        <dbReference type="Proteomes" id="UP000577956"/>
    </source>
</evidence>
<sequence length="153" mass="16115">MTTHADTRESLALSERVVALLRTAVPALWGTLSAWALAQIAGVLPPVLADPLAAALGSDVVAAVVVAAVIAAWYAAWRWAEPHVPEWLVRVVLGSARTPSYALTPARLLDDGAVDIAFLSASARSTLHELRDALAGLDEDDPLVEALDHVLQA</sequence>
<keyword evidence="1" id="KW-1133">Transmembrane helix</keyword>
<evidence type="ECO:0000313" key="2">
    <source>
        <dbReference type="EMBL" id="GIG33027.1"/>
    </source>
</evidence>
<name>A0A7Y9JYF3_9CELL</name>